<reference evidence="4 5" key="1">
    <citation type="journal article" date="2015" name="Genome Biol. Evol.">
        <title>Comparative Genomics of a Bacterivorous Green Alga Reveals Evolutionary Causalities and Consequences of Phago-Mixotrophic Mode of Nutrition.</title>
        <authorList>
            <person name="Burns J.A."/>
            <person name="Paasch A."/>
            <person name="Narechania A."/>
            <person name="Kim E."/>
        </authorList>
    </citation>
    <scope>NUCLEOTIDE SEQUENCE [LARGE SCALE GENOMIC DNA]</scope>
    <source>
        <strain evidence="4 5">PLY_AMNH</strain>
    </source>
</reference>
<gene>
    <name evidence="4" type="ORF">CYMTET_11698</name>
</gene>
<protein>
    <recommendedName>
        <fullName evidence="3">Acyltransferase 3 domain-containing protein</fullName>
    </recommendedName>
</protein>
<feature type="transmembrane region" description="Helical" evidence="2">
    <location>
        <begin position="223"/>
        <end position="244"/>
    </location>
</feature>
<keyword evidence="2" id="KW-1133">Transmembrane helix</keyword>
<organism evidence="4 5">
    <name type="scientific">Cymbomonas tetramitiformis</name>
    <dbReference type="NCBI Taxonomy" id="36881"/>
    <lineage>
        <taxon>Eukaryota</taxon>
        <taxon>Viridiplantae</taxon>
        <taxon>Chlorophyta</taxon>
        <taxon>Pyramimonadophyceae</taxon>
        <taxon>Pyramimonadales</taxon>
        <taxon>Pyramimonadaceae</taxon>
        <taxon>Cymbomonas</taxon>
    </lineage>
</organism>
<feature type="transmembrane region" description="Helical" evidence="2">
    <location>
        <begin position="286"/>
        <end position="307"/>
    </location>
</feature>
<keyword evidence="5" id="KW-1185">Reference proteome</keyword>
<evidence type="ECO:0000313" key="5">
    <source>
        <dbReference type="Proteomes" id="UP001190700"/>
    </source>
</evidence>
<proteinExistence type="predicted"/>
<sequence length="1366" mass="152178">MRGWGLHFEPQRVVTVPNSDATVHSFVDTVGLKPTSVASLEIGGDEGHGGPPLRDESRSSAKDEGRANCLPGLRFICVLEVLYHHADNAAWPAALEAARELSSSVPLLFVIAGYLQTKSYMSQADPASNAWNFVALRLSAIWPLLLISLAMQLPVFFVWGDLLGLTLLDKVGNIVSNVFCLQALYARYNLINHTLWFIAVYIGCALLLPWFADWASLKRKSAVTMLVCWTLGAGLLLRVLLLAVTPTMDDHGDIREPWLSWQPIEVINRLGSCSVSSEPIELLTQPFWACIQPAWTFFAGSLLYFVLELQQPPMMAARWQRHLPLMIDGMSVLYFVVYFLMPNEAQRAMGYYWSYFELQLGALPAILYVGCLAQGPLTSITVRCLSFWTFQVLGSFTLFIYVFHLPVINYYLVLREGSWALTSVFPPSHQEAGIRLLPLSATELLLILLGLIFLSSALQNFVQPGCLSAGQELGTRLRWLAAAASSLLWGSTRAGNGEDTSEPLFGNPSLMTDDQKVGNSMQRTIKSMIGKELSATTSLSRSLFFDSFTLIAFVSKMNNALGTSVDPLRILRLPDATMQDVAKVYEDEVARSRGHLEPHELNSATWNGGVLGAKWTFREVAGSLLVGLLTTAPWMLYVAYPPSKTSLHKCKEYGTYRCDLGDFCRDSCAMTEEQCPGIGSSTDAMDAREYSIMLLATVATVVIVCILTRVSYWWNSEVIAFTVSERLPSSTGIDDNSKQYSSFGTSPSLVEFTHLPEPKISAGQSNVAPRRGDLRHGGVIIVAMQIAIIAIVPYLYGIWAPYAAGPSSHVEMPEIPVDENTWCNFSEFVSATGPGDEGYLLYSEVGSHAAQLVDLGGVVKHRWFFEHVTSKTVTLLPNGNLFRLAAWQPESSNITDLDQAGLLEELDWNSNVVRRCTHINSTRMLHHAAMVLPNGNYLALAWDLWPITRSRQFGYTWCTNPDGWCGIDGVVELKALANQTECEVVWEWWMSDHSVQEADPSKPKYAVVREHVELFDMNFYDEDYILLETAHFNSIDYHAGRDQILLNSMRTSELYIIDHSTSTEEARGHTGGQYGRGGDILFRWGANRAFQFPDSSASDIFHGHGMKWIHAGLPGAGNILGFDNGHSRGAGHLHQTIAVHSKDSVVPPGMTLHGPDKKSVLSWDLTAVQEFAPEFNGSTGRYRKSANGTFLPNSFTWGCDLHRVCPLFGSAQRLRNGDTMATCGWMHSHRDPQASDGNVWSIQRYSKSCKLTWRLDSPHYNYPLNWSRTFDKAEAMTKEDVQAFNRRNAVIPVEAWHIFGSQFIPADFTGLRDKTMYPDMRNCSNALWSRIHSAQNIFGYTQEELTKLKVARVPDLFAPVITREVN</sequence>
<dbReference type="Proteomes" id="UP001190700">
    <property type="component" value="Unassembled WGS sequence"/>
</dbReference>
<keyword evidence="2" id="KW-0472">Membrane</keyword>
<evidence type="ECO:0000256" key="1">
    <source>
        <dbReference type="SAM" id="MobiDB-lite"/>
    </source>
</evidence>
<feature type="transmembrane region" description="Helical" evidence="2">
    <location>
        <begin position="385"/>
        <end position="412"/>
    </location>
</feature>
<evidence type="ECO:0000256" key="2">
    <source>
        <dbReference type="SAM" id="Phobius"/>
    </source>
</evidence>
<feature type="transmembrane region" description="Helical" evidence="2">
    <location>
        <begin position="323"/>
        <end position="341"/>
    </location>
</feature>
<feature type="compositionally biased region" description="Basic and acidic residues" evidence="1">
    <location>
        <begin position="45"/>
        <end position="62"/>
    </location>
</feature>
<feature type="transmembrane region" description="Helical" evidence="2">
    <location>
        <begin position="620"/>
        <end position="640"/>
    </location>
</feature>
<feature type="transmembrane region" description="Helical" evidence="2">
    <location>
        <begin position="432"/>
        <end position="454"/>
    </location>
</feature>
<dbReference type="EMBL" id="LGRX02004387">
    <property type="protein sequence ID" value="KAK3280463.1"/>
    <property type="molecule type" value="Genomic_DNA"/>
</dbReference>
<comment type="caution">
    <text evidence="4">The sequence shown here is derived from an EMBL/GenBank/DDBJ whole genome shotgun (WGS) entry which is preliminary data.</text>
</comment>
<feature type="domain" description="Acyltransferase 3" evidence="3">
    <location>
        <begin position="72"/>
        <end position="411"/>
    </location>
</feature>
<dbReference type="GO" id="GO:0016747">
    <property type="term" value="F:acyltransferase activity, transferring groups other than amino-acyl groups"/>
    <property type="evidence" value="ECO:0007669"/>
    <property type="project" value="InterPro"/>
</dbReference>
<evidence type="ECO:0000313" key="4">
    <source>
        <dbReference type="EMBL" id="KAK3280463.1"/>
    </source>
</evidence>
<feature type="transmembrane region" description="Helical" evidence="2">
    <location>
        <begin position="140"/>
        <end position="159"/>
    </location>
</feature>
<feature type="transmembrane region" description="Helical" evidence="2">
    <location>
        <begin position="779"/>
        <end position="799"/>
    </location>
</feature>
<dbReference type="Pfam" id="PF01757">
    <property type="entry name" value="Acyl_transf_3"/>
    <property type="match status" value="1"/>
</dbReference>
<keyword evidence="2" id="KW-0812">Transmembrane</keyword>
<feature type="transmembrane region" description="Helical" evidence="2">
    <location>
        <begin position="194"/>
        <end position="211"/>
    </location>
</feature>
<name>A0AAE0GM68_9CHLO</name>
<feature type="transmembrane region" description="Helical" evidence="2">
    <location>
        <begin position="690"/>
        <end position="712"/>
    </location>
</feature>
<evidence type="ECO:0000259" key="3">
    <source>
        <dbReference type="Pfam" id="PF01757"/>
    </source>
</evidence>
<accession>A0AAE0GM68</accession>
<dbReference type="InterPro" id="IPR002656">
    <property type="entry name" value="Acyl_transf_3_dom"/>
</dbReference>
<feature type="region of interest" description="Disordered" evidence="1">
    <location>
        <begin position="40"/>
        <end position="62"/>
    </location>
</feature>
<feature type="transmembrane region" description="Helical" evidence="2">
    <location>
        <begin position="353"/>
        <end position="373"/>
    </location>
</feature>